<comment type="caution">
    <text evidence="1">The sequence shown here is derived from an EMBL/GenBank/DDBJ whole genome shotgun (WGS) entry which is preliminary data.</text>
</comment>
<name>C2G549_SPHSI</name>
<dbReference type="HOGENOM" id="CLU_3030106_0_0_10"/>
<evidence type="ECO:0000313" key="2">
    <source>
        <dbReference type="Proteomes" id="UP000006241"/>
    </source>
</evidence>
<dbReference type="AlphaFoldDB" id="C2G549"/>
<proteinExistence type="predicted"/>
<protein>
    <submittedName>
        <fullName evidence="1">Uncharacterized protein</fullName>
    </submittedName>
</protein>
<dbReference type="Proteomes" id="UP000006241">
    <property type="component" value="Unassembled WGS sequence"/>
</dbReference>
<dbReference type="EMBL" id="ACHB01000100">
    <property type="protein sequence ID" value="EEI89800.1"/>
    <property type="molecule type" value="Genomic_DNA"/>
</dbReference>
<gene>
    <name evidence="1" type="ORF">HMPREF0765_4705</name>
</gene>
<organism evidence="1 2">
    <name type="scientific">Sphingobacterium spiritivorum ATCC 33300</name>
    <dbReference type="NCBI Taxonomy" id="525372"/>
    <lineage>
        <taxon>Bacteria</taxon>
        <taxon>Pseudomonadati</taxon>
        <taxon>Bacteroidota</taxon>
        <taxon>Sphingobacteriia</taxon>
        <taxon>Sphingobacteriales</taxon>
        <taxon>Sphingobacteriaceae</taxon>
        <taxon>Sphingobacterium</taxon>
    </lineage>
</organism>
<accession>C2G549</accession>
<evidence type="ECO:0000313" key="1">
    <source>
        <dbReference type="EMBL" id="EEI89800.1"/>
    </source>
</evidence>
<reference evidence="1 2" key="1">
    <citation type="submission" date="2009-01" db="EMBL/GenBank/DDBJ databases">
        <authorList>
            <person name="Qin X."/>
            <person name="Bachman B."/>
            <person name="Battles P."/>
            <person name="Bell A."/>
            <person name="Bess C."/>
            <person name="Bickham C."/>
            <person name="Chaboub L."/>
            <person name="Chen D."/>
            <person name="Coyle M."/>
            <person name="Deiros D.R."/>
            <person name="Dinh H."/>
            <person name="Forbes L."/>
            <person name="Fowler G."/>
            <person name="Francisco L."/>
            <person name="Fu Q."/>
            <person name="Gubbala S."/>
            <person name="Hale W."/>
            <person name="Han Y."/>
            <person name="Hemphill L."/>
            <person name="Highlander S.K."/>
            <person name="Hirani K."/>
            <person name="Hogues M."/>
            <person name="Jackson L."/>
            <person name="Jakkamsetti A."/>
            <person name="Javaid M."/>
            <person name="Jiang H."/>
            <person name="Korchina V."/>
            <person name="Kovar C."/>
            <person name="Lara F."/>
            <person name="Lee S."/>
            <person name="Mata R."/>
            <person name="Mathew T."/>
            <person name="Moen C."/>
            <person name="Morales K."/>
            <person name="Munidasa M."/>
            <person name="Nazareth L."/>
            <person name="Ngo R."/>
            <person name="Nguyen L."/>
            <person name="Okwuonu G."/>
            <person name="Ongeri F."/>
            <person name="Patil S."/>
            <person name="Petrosino J."/>
            <person name="Pham C."/>
            <person name="Pham P."/>
            <person name="Pu L.-L."/>
            <person name="Puazo M."/>
            <person name="Raj R."/>
            <person name="Reid J."/>
            <person name="Rouhana J."/>
            <person name="Saada N."/>
            <person name="Shang Y."/>
            <person name="Simmons D."/>
            <person name="Thornton R."/>
            <person name="Warren J."/>
            <person name="Weissenberger G."/>
            <person name="Zhang J."/>
            <person name="Zhang L."/>
            <person name="Zhou C."/>
            <person name="Zhu D."/>
            <person name="Muzny D."/>
            <person name="Worley K."/>
            <person name="Gibbs R."/>
        </authorList>
    </citation>
    <scope>NUCLEOTIDE SEQUENCE [LARGE SCALE GENOMIC DNA]</scope>
    <source>
        <strain evidence="1 2">ATCC 33300</strain>
    </source>
</reference>
<sequence>MLLRSVLQLEDDAGICSATGSQEKACCGEKIKPSHKTENMIYHVLYISTKLMYEG</sequence>